<evidence type="ECO:0000313" key="2">
    <source>
        <dbReference type="EMBL" id="MPC96697.1"/>
    </source>
</evidence>
<reference evidence="2 3" key="1">
    <citation type="submission" date="2019-05" db="EMBL/GenBank/DDBJ databases">
        <title>Another draft genome of Portunus trituberculatus and its Hox gene families provides insights of decapod evolution.</title>
        <authorList>
            <person name="Jeong J.-H."/>
            <person name="Song I."/>
            <person name="Kim S."/>
            <person name="Choi T."/>
            <person name="Kim D."/>
            <person name="Ryu S."/>
            <person name="Kim W."/>
        </authorList>
    </citation>
    <scope>NUCLEOTIDE SEQUENCE [LARGE SCALE GENOMIC DNA]</scope>
    <source>
        <tissue evidence="2">Muscle</tissue>
    </source>
</reference>
<accession>A0A5B7JU98</accession>
<feature type="region of interest" description="Disordered" evidence="1">
    <location>
        <begin position="1"/>
        <end position="60"/>
    </location>
</feature>
<protein>
    <submittedName>
        <fullName evidence="2">Uncharacterized protein</fullName>
    </submittedName>
</protein>
<dbReference type="EMBL" id="VSRR010106983">
    <property type="protein sequence ID" value="MPC96697.1"/>
    <property type="molecule type" value="Genomic_DNA"/>
</dbReference>
<dbReference type="Proteomes" id="UP000324222">
    <property type="component" value="Unassembled WGS sequence"/>
</dbReference>
<evidence type="ECO:0000256" key="1">
    <source>
        <dbReference type="SAM" id="MobiDB-lite"/>
    </source>
</evidence>
<keyword evidence="3" id="KW-1185">Reference proteome</keyword>
<name>A0A5B7JU98_PORTR</name>
<gene>
    <name evidence="2" type="ORF">E2C01_091972</name>
</gene>
<dbReference type="AlphaFoldDB" id="A0A5B7JU98"/>
<comment type="caution">
    <text evidence="2">The sequence shown here is derived from an EMBL/GenBank/DDBJ whole genome shotgun (WGS) entry which is preliminary data.</text>
</comment>
<sequence length="60" mass="6538">MPKTRDTDQQSHTQGSANQINTGDLRRLGTLPQRRLPRGGGEARRKCDSGVVRGGHRDAA</sequence>
<feature type="compositionally biased region" description="Polar residues" evidence="1">
    <location>
        <begin position="10"/>
        <end position="22"/>
    </location>
</feature>
<evidence type="ECO:0000313" key="3">
    <source>
        <dbReference type="Proteomes" id="UP000324222"/>
    </source>
</evidence>
<organism evidence="2 3">
    <name type="scientific">Portunus trituberculatus</name>
    <name type="common">Swimming crab</name>
    <name type="synonym">Neptunus trituberculatus</name>
    <dbReference type="NCBI Taxonomy" id="210409"/>
    <lineage>
        <taxon>Eukaryota</taxon>
        <taxon>Metazoa</taxon>
        <taxon>Ecdysozoa</taxon>
        <taxon>Arthropoda</taxon>
        <taxon>Crustacea</taxon>
        <taxon>Multicrustacea</taxon>
        <taxon>Malacostraca</taxon>
        <taxon>Eumalacostraca</taxon>
        <taxon>Eucarida</taxon>
        <taxon>Decapoda</taxon>
        <taxon>Pleocyemata</taxon>
        <taxon>Brachyura</taxon>
        <taxon>Eubrachyura</taxon>
        <taxon>Portunoidea</taxon>
        <taxon>Portunidae</taxon>
        <taxon>Portuninae</taxon>
        <taxon>Portunus</taxon>
    </lineage>
</organism>
<proteinExistence type="predicted"/>